<organism evidence="1 2">
    <name type="scientific">Cylindrodendrum hubeiense</name>
    <dbReference type="NCBI Taxonomy" id="595255"/>
    <lineage>
        <taxon>Eukaryota</taxon>
        <taxon>Fungi</taxon>
        <taxon>Dikarya</taxon>
        <taxon>Ascomycota</taxon>
        <taxon>Pezizomycotina</taxon>
        <taxon>Sordariomycetes</taxon>
        <taxon>Hypocreomycetidae</taxon>
        <taxon>Hypocreales</taxon>
        <taxon>Nectriaceae</taxon>
        <taxon>Cylindrodendrum</taxon>
    </lineage>
</organism>
<reference evidence="1" key="1">
    <citation type="submission" date="2020-03" db="EMBL/GenBank/DDBJ databases">
        <title>Draft Genome Sequence of Cylindrodendrum hubeiense.</title>
        <authorList>
            <person name="Buettner E."/>
            <person name="Kellner H."/>
        </authorList>
    </citation>
    <scope>NUCLEOTIDE SEQUENCE</scope>
    <source>
        <strain evidence="1">IHI 201604</strain>
    </source>
</reference>
<evidence type="ECO:0000313" key="1">
    <source>
        <dbReference type="EMBL" id="KAF7555648.1"/>
    </source>
</evidence>
<evidence type="ECO:0008006" key="3">
    <source>
        <dbReference type="Google" id="ProtNLM"/>
    </source>
</evidence>
<dbReference type="Proteomes" id="UP000722485">
    <property type="component" value="Unassembled WGS sequence"/>
</dbReference>
<dbReference type="EMBL" id="JAANBB010000018">
    <property type="protein sequence ID" value="KAF7555648.1"/>
    <property type="molecule type" value="Genomic_DNA"/>
</dbReference>
<keyword evidence="2" id="KW-1185">Reference proteome</keyword>
<accession>A0A9P5HJN2</accession>
<evidence type="ECO:0000313" key="2">
    <source>
        <dbReference type="Proteomes" id="UP000722485"/>
    </source>
</evidence>
<name>A0A9P5HJN2_9HYPO</name>
<dbReference type="AlphaFoldDB" id="A0A9P5HJN2"/>
<sequence>MSNQEQVPFNTYDQSGCVHDAVRITRGPTSAENSNDVEVIYNADEMTDYTKFVKSLDISAGAGVSMFGMGGGVDAEFLDREEFEASFLTYLVKVDIRQQPSSKSRYSFNWNQPTDPHATYGDRFVSDFVMGGALFARVSIITKDTSMHEEIKEAANAAFPVYGVDVKVTQAVQTSIEKIQKHSEVHIYLHYVGVPPTSTGSTVGSTQGDEPDSLLQLKRTADAFLAKADAHRWKRFALLEKYVNIPDWKQQFAPLNYDDAEDESWTVFNDFTEYVGIRKTIRQIKEDHYIGGRVKRDSLDSNATSIIGGYRKWVATVKQTPEAAKKKPEYDPPQKFCAEVLLAVQSTRYIAQRLRLPDNRSTDIIDTRLYEGSKVKKLFEVEGYNFGEVTGITNLIFQKKRDGDKDKYSCIIGRDKTPGYDTVSELWVASSPIKGVFDQRVDVVPVFETGCIELELQEGAIASDVLFSFYVRKV</sequence>
<comment type="caution">
    <text evidence="1">The sequence shown here is derived from an EMBL/GenBank/DDBJ whole genome shotgun (WGS) entry which is preliminary data.</text>
</comment>
<gene>
    <name evidence="1" type="ORF">G7Z17_g2012</name>
</gene>
<protein>
    <recommendedName>
        <fullName evidence="3">MACPF domain-containing protein</fullName>
    </recommendedName>
</protein>
<proteinExistence type="predicted"/>
<dbReference type="OrthoDB" id="3231004at2759"/>